<organism evidence="2 3">
    <name type="scientific">Nostocoides australiense Ben110</name>
    <dbReference type="NCBI Taxonomy" id="1193182"/>
    <lineage>
        <taxon>Bacteria</taxon>
        <taxon>Bacillati</taxon>
        <taxon>Actinomycetota</taxon>
        <taxon>Actinomycetes</taxon>
        <taxon>Micrococcales</taxon>
        <taxon>Intrasporangiaceae</taxon>
        <taxon>Nostocoides</taxon>
    </lineage>
</organism>
<gene>
    <name evidence="2" type="ORF">BN11_60025</name>
</gene>
<keyword evidence="3" id="KW-1185">Reference proteome</keyword>
<protein>
    <submittedName>
        <fullName evidence="2">Uncharacterized protein</fullName>
    </submittedName>
</protein>
<feature type="region of interest" description="Disordered" evidence="1">
    <location>
        <begin position="61"/>
        <end position="190"/>
    </location>
</feature>
<evidence type="ECO:0000256" key="1">
    <source>
        <dbReference type="SAM" id="MobiDB-lite"/>
    </source>
</evidence>
<dbReference type="AlphaFoldDB" id="W6K2C2"/>
<feature type="compositionally biased region" description="Low complexity" evidence="1">
    <location>
        <begin position="162"/>
        <end position="182"/>
    </location>
</feature>
<accession>W6K2C2</accession>
<sequence length="190" mass="18158">MVGVQALGSAEALAEALAAAPAGSGSGLAVVGELRPGEDCGDILSVGTAAPAAEWAEAAEYGAAESGAADPGATETEAAEARAAESGTAESEVDAAGPAPPDAQLGAPEAGPLPHAGPPSDQSRRIAGSAPGSGGPPGWVRRPPATDARSGPPCSRWEDSAARSGPLLPAGAPGPGEPEATGCSSRVDCH</sequence>
<dbReference type="EMBL" id="CAJA01000485">
    <property type="protein sequence ID" value="CCH75271.1"/>
    <property type="molecule type" value="Genomic_DNA"/>
</dbReference>
<evidence type="ECO:0000313" key="3">
    <source>
        <dbReference type="Proteomes" id="UP000035763"/>
    </source>
</evidence>
<comment type="caution">
    <text evidence="2">The sequence shown here is derived from an EMBL/GenBank/DDBJ whole genome shotgun (WGS) entry which is preliminary data.</text>
</comment>
<reference evidence="2 3" key="1">
    <citation type="journal article" date="2013" name="ISME J.">
        <title>A metabolic model for members of the genus Tetrasphaera involved in enhanced biological phosphorus removal.</title>
        <authorList>
            <person name="Kristiansen R."/>
            <person name="Nguyen H.T.T."/>
            <person name="Saunders A.M."/>
            <person name="Nielsen J.L."/>
            <person name="Wimmer R."/>
            <person name="Le V.Q."/>
            <person name="McIlroy S.J."/>
            <person name="Petrovski S."/>
            <person name="Seviour R.J."/>
            <person name="Calteau A."/>
            <person name="Nielsen K.L."/>
            <person name="Nielsen P.H."/>
        </authorList>
    </citation>
    <scope>NUCLEOTIDE SEQUENCE [LARGE SCALE GENOMIC DNA]</scope>
    <source>
        <strain evidence="2 3">Ben110</strain>
    </source>
</reference>
<proteinExistence type="predicted"/>
<name>W6K2C2_9MICO</name>
<dbReference type="Proteomes" id="UP000035763">
    <property type="component" value="Unassembled WGS sequence"/>
</dbReference>
<feature type="compositionally biased region" description="Low complexity" evidence="1">
    <location>
        <begin position="61"/>
        <end position="76"/>
    </location>
</feature>
<evidence type="ECO:0000313" key="2">
    <source>
        <dbReference type="EMBL" id="CCH75271.1"/>
    </source>
</evidence>